<sequence>MTRTLQEIDRRWKESEKRIKETEDLLLTIKYEDKSLEEDRFEILGELLDKAAQSFEIYDEHEHRPIPYGHRIVLETKLLITFNEAMDRIHKIVAEFGNLKGDRVGVNDERDQLRYEIRYCDAVFTEVHERFLKSYLEMDW</sequence>
<evidence type="ECO:0000313" key="2">
    <source>
        <dbReference type="Proteomes" id="UP001608902"/>
    </source>
</evidence>
<proteinExistence type="predicted"/>
<protein>
    <submittedName>
        <fullName evidence="1">Uncharacterized protein</fullName>
    </submittedName>
</protein>
<name>A0ABD6EH88_9BILA</name>
<dbReference type="AlphaFoldDB" id="A0ABD6EH88"/>
<comment type="caution">
    <text evidence="1">The sequence shown here is derived from an EMBL/GenBank/DDBJ whole genome shotgun (WGS) entry which is preliminary data.</text>
</comment>
<gene>
    <name evidence="1" type="ORF">AB6A40_003408</name>
</gene>
<keyword evidence="2" id="KW-1185">Reference proteome</keyword>
<reference evidence="1 2" key="1">
    <citation type="submission" date="2024-08" db="EMBL/GenBank/DDBJ databases">
        <title>Gnathostoma spinigerum genome.</title>
        <authorList>
            <person name="Gonzalez-Bertolin B."/>
            <person name="Monzon S."/>
            <person name="Zaballos A."/>
            <person name="Jimenez P."/>
            <person name="Dekumyoy P."/>
            <person name="Varona S."/>
            <person name="Cuesta I."/>
            <person name="Sumanam S."/>
            <person name="Adisakwattana P."/>
            <person name="Gasser R.B."/>
            <person name="Hernandez-Gonzalez A."/>
            <person name="Young N.D."/>
            <person name="Perteguer M.J."/>
        </authorList>
    </citation>
    <scope>NUCLEOTIDE SEQUENCE [LARGE SCALE GENOMIC DNA]</scope>
    <source>
        <strain evidence="1">AL3</strain>
        <tissue evidence="1">Liver</tissue>
    </source>
</reference>
<dbReference type="EMBL" id="JBGFUD010001743">
    <property type="protein sequence ID" value="MFH4976699.1"/>
    <property type="molecule type" value="Genomic_DNA"/>
</dbReference>
<organism evidence="1 2">
    <name type="scientific">Gnathostoma spinigerum</name>
    <dbReference type="NCBI Taxonomy" id="75299"/>
    <lineage>
        <taxon>Eukaryota</taxon>
        <taxon>Metazoa</taxon>
        <taxon>Ecdysozoa</taxon>
        <taxon>Nematoda</taxon>
        <taxon>Chromadorea</taxon>
        <taxon>Rhabditida</taxon>
        <taxon>Spirurina</taxon>
        <taxon>Gnathostomatomorpha</taxon>
        <taxon>Gnathostomatoidea</taxon>
        <taxon>Gnathostomatidae</taxon>
        <taxon>Gnathostoma</taxon>
    </lineage>
</organism>
<dbReference type="Proteomes" id="UP001608902">
    <property type="component" value="Unassembled WGS sequence"/>
</dbReference>
<accession>A0ABD6EH88</accession>
<evidence type="ECO:0000313" key="1">
    <source>
        <dbReference type="EMBL" id="MFH4976699.1"/>
    </source>
</evidence>